<dbReference type="PROSITE" id="PS51465">
    <property type="entry name" value="KAZAL_2"/>
    <property type="match status" value="2"/>
</dbReference>
<dbReference type="InterPro" id="IPR002350">
    <property type="entry name" value="Kazal_dom"/>
</dbReference>
<gene>
    <name evidence="3" type="ORF">KP79_PYT01671</name>
</gene>
<dbReference type="InterPro" id="IPR053265">
    <property type="entry name" value="Serpin"/>
</dbReference>
<dbReference type="Pfam" id="PF07648">
    <property type="entry name" value="Kazal_2"/>
    <property type="match status" value="3"/>
</dbReference>
<dbReference type="Proteomes" id="UP000242188">
    <property type="component" value="Unassembled WGS sequence"/>
</dbReference>
<evidence type="ECO:0000256" key="1">
    <source>
        <dbReference type="SAM" id="SignalP"/>
    </source>
</evidence>
<dbReference type="SUPFAM" id="SSF100895">
    <property type="entry name" value="Kazal-type serine protease inhibitors"/>
    <property type="match status" value="3"/>
</dbReference>
<dbReference type="InterPro" id="IPR036058">
    <property type="entry name" value="Kazal_dom_sf"/>
</dbReference>
<evidence type="ECO:0000313" key="3">
    <source>
        <dbReference type="EMBL" id="OWF44644.1"/>
    </source>
</evidence>
<evidence type="ECO:0000259" key="2">
    <source>
        <dbReference type="PROSITE" id="PS51465"/>
    </source>
</evidence>
<protein>
    <submittedName>
        <fullName evidence="3">Four-domain proteases inhibitor</fullName>
    </submittedName>
</protein>
<comment type="caution">
    <text evidence="3">The sequence shown here is derived from an EMBL/GenBank/DDBJ whole genome shotgun (WGS) entry which is preliminary data.</text>
</comment>
<keyword evidence="3" id="KW-0645">Protease</keyword>
<feature type="chain" id="PRO_5012103334" evidence="1">
    <location>
        <begin position="23"/>
        <end position="151"/>
    </location>
</feature>
<accession>A0A210Q7E3</accession>
<feature type="domain" description="Kazal-like" evidence="2">
    <location>
        <begin position="50"/>
        <end position="106"/>
    </location>
</feature>
<dbReference type="PANTHER" id="PTHR21131:SF0">
    <property type="entry name" value="GEO10195P1-RELATED"/>
    <property type="match status" value="1"/>
</dbReference>
<dbReference type="PANTHER" id="PTHR21131">
    <property type="entry name" value="SERINE-TYPE ENDOPEPTIDASE INHIBITOR"/>
    <property type="match status" value="1"/>
</dbReference>
<dbReference type="PROSITE" id="PS00282">
    <property type="entry name" value="KAZAL_1"/>
    <property type="match status" value="1"/>
</dbReference>
<dbReference type="OrthoDB" id="126772at2759"/>
<dbReference type="Gene3D" id="3.30.60.30">
    <property type="match status" value="3"/>
</dbReference>
<sequence length="151" mass="16618">MNISLAALVILSCYLQINQVQSQYGSCYGGQPVCGINGRTYRNECVARRRGITIACRRRCPCRSDCICTAEYQPVCGGNGQTYSNSCMARCAGTTIACRRRCPCRSDCICTEEYQPVCGENGQTYSNSCKARCAGVRVQCPWRCPCFVIGK</sequence>
<reference evidence="3 4" key="1">
    <citation type="journal article" date="2017" name="Nat. Ecol. Evol.">
        <title>Scallop genome provides insights into evolution of bilaterian karyotype and development.</title>
        <authorList>
            <person name="Wang S."/>
            <person name="Zhang J."/>
            <person name="Jiao W."/>
            <person name="Li J."/>
            <person name="Xun X."/>
            <person name="Sun Y."/>
            <person name="Guo X."/>
            <person name="Huan P."/>
            <person name="Dong B."/>
            <person name="Zhang L."/>
            <person name="Hu X."/>
            <person name="Sun X."/>
            <person name="Wang J."/>
            <person name="Zhao C."/>
            <person name="Wang Y."/>
            <person name="Wang D."/>
            <person name="Huang X."/>
            <person name="Wang R."/>
            <person name="Lv J."/>
            <person name="Li Y."/>
            <person name="Zhang Z."/>
            <person name="Liu B."/>
            <person name="Lu W."/>
            <person name="Hui Y."/>
            <person name="Liang J."/>
            <person name="Zhou Z."/>
            <person name="Hou R."/>
            <person name="Li X."/>
            <person name="Liu Y."/>
            <person name="Li H."/>
            <person name="Ning X."/>
            <person name="Lin Y."/>
            <person name="Zhao L."/>
            <person name="Xing Q."/>
            <person name="Dou J."/>
            <person name="Li Y."/>
            <person name="Mao J."/>
            <person name="Guo H."/>
            <person name="Dou H."/>
            <person name="Li T."/>
            <person name="Mu C."/>
            <person name="Jiang W."/>
            <person name="Fu Q."/>
            <person name="Fu X."/>
            <person name="Miao Y."/>
            <person name="Liu J."/>
            <person name="Yu Q."/>
            <person name="Li R."/>
            <person name="Liao H."/>
            <person name="Li X."/>
            <person name="Kong Y."/>
            <person name="Jiang Z."/>
            <person name="Chourrout D."/>
            <person name="Li R."/>
            <person name="Bao Z."/>
        </authorList>
    </citation>
    <scope>NUCLEOTIDE SEQUENCE [LARGE SCALE GENOMIC DNA]</scope>
    <source>
        <strain evidence="3 4">PY_sf001</strain>
    </source>
</reference>
<keyword evidence="1" id="KW-0732">Signal</keyword>
<evidence type="ECO:0000313" key="4">
    <source>
        <dbReference type="Proteomes" id="UP000242188"/>
    </source>
</evidence>
<dbReference type="SMART" id="SM00280">
    <property type="entry name" value="KAZAL"/>
    <property type="match status" value="3"/>
</dbReference>
<keyword evidence="3" id="KW-0378">Hydrolase</keyword>
<dbReference type="GO" id="GO:0008233">
    <property type="term" value="F:peptidase activity"/>
    <property type="evidence" value="ECO:0007669"/>
    <property type="project" value="UniProtKB-KW"/>
</dbReference>
<dbReference type="AlphaFoldDB" id="A0A210Q7E3"/>
<keyword evidence="4" id="KW-1185">Reference proteome</keyword>
<name>A0A210Q7E3_MIZYE</name>
<dbReference type="GO" id="GO:0006508">
    <property type="term" value="P:proteolysis"/>
    <property type="evidence" value="ECO:0007669"/>
    <property type="project" value="UniProtKB-KW"/>
</dbReference>
<proteinExistence type="predicted"/>
<dbReference type="EMBL" id="NEDP02004710">
    <property type="protein sequence ID" value="OWF44644.1"/>
    <property type="molecule type" value="Genomic_DNA"/>
</dbReference>
<feature type="domain" description="Kazal-like" evidence="2">
    <location>
        <begin position="107"/>
        <end position="145"/>
    </location>
</feature>
<organism evidence="3 4">
    <name type="scientific">Mizuhopecten yessoensis</name>
    <name type="common">Japanese scallop</name>
    <name type="synonym">Patinopecten yessoensis</name>
    <dbReference type="NCBI Taxonomy" id="6573"/>
    <lineage>
        <taxon>Eukaryota</taxon>
        <taxon>Metazoa</taxon>
        <taxon>Spiralia</taxon>
        <taxon>Lophotrochozoa</taxon>
        <taxon>Mollusca</taxon>
        <taxon>Bivalvia</taxon>
        <taxon>Autobranchia</taxon>
        <taxon>Pteriomorphia</taxon>
        <taxon>Pectinida</taxon>
        <taxon>Pectinoidea</taxon>
        <taxon>Pectinidae</taxon>
        <taxon>Mizuhopecten</taxon>
    </lineage>
</organism>
<feature type="signal peptide" evidence="1">
    <location>
        <begin position="1"/>
        <end position="22"/>
    </location>
</feature>